<feature type="transmembrane region" description="Helical" evidence="7">
    <location>
        <begin position="187"/>
        <end position="207"/>
    </location>
</feature>
<feature type="domain" description="EF-hand" evidence="8">
    <location>
        <begin position="276"/>
        <end position="311"/>
    </location>
</feature>
<comment type="subcellular location">
    <subcellularLocation>
        <location evidence="1">Membrane</location>
        <topology evidence="1">Multi-pass membrane protein</topology>
    </subcellularLocation>
</comment>
<accession>A0A9P6H3F6</accession>
<dbReference type="InterPro" id="IPR023408">
    <property type="entry name" value="MscS_beta-dom_sf"/>
</dbReference>
<dbReference type="EMBL" id="SBJO01000007">
    <property type="protein sequence ID" value="KAF9764855.1"/>
    <property type="molecule type" value="Genomic_DNA"/>
</dbReference>
<dbReference type="Gene3D" id="2.30.30.60">
    <property type="match status" value="1"/>
</dbReference>
<evidence type="ECO:0000256" key="7">
    <source>
        <dbReference type="SAM" id="Phobius"/>
    </source>
</evidence>
<evidence type="ECO:0000313" key="10">
    <source>
        <dbReference type="Proteomes" id="UP000740883"/>
    </source>
</evidence>
<dbReference type="GO" id="GO:0005509">
    <property type="term" value="F:calcium ion binding"/>
    <property type="evidence" value="ECO:0007669"/>
    <property type="project" value="InterPro"/>
</dbReference>
<evidence type="ECO:0000256" key="3">
    <source>
        <dbReference type="ARBA" id="ARBA00022692"/>
    </source>
</evidence>
<proteinExistence type="inferred from homology"/>
<protein>
    <submittedName>
        <fullName evidence="9">Mechanosensitive ion channel protein 8</fullName>
    </submittedName>
</protein>
<comment type="similarity">
    <text evidence="2">Belongs to the MscS (TC 1.A.23) family.</text>
</comment>
<keyword evidence="4 7" id="KW-1133">Transmembrane helix</keyword>
<evidence type="ECO:0000256" key="2">
    <source>
        <dbReference type="ARBA" id="ARBA00008017"/>
    </source>
</evidence>
<feature type="transmembrane region" description="Helical" evidence="7">
    <location>
        <begin position="361"/>
        <end position="381"/>
    </location>
</feature>
<sequence>MENTDFSKLSTLTYATENDTTVYDLKDELDSANAIKKKNMILLGVGLLSALLSVIFHLFVMIPIVDKADQDKNLLFVYKIIFYAMNGTYIYCAVGLVFNYSYDKYGKKGSMSFISLFIESKGRNIKLAMFFMILYFFMSTYEDILFLKNVAIVSGEDATLNSTEPIDPTGNTKKVPFDFKVFIIENFSHIFLGVSIVMLLLLIKAIIVEGLDYMMYWSHYFQKVIQTNKDIEVLSYVNSITGKKLSLRSDEWVRHVFRKLSPDGAPINILILESFFEPEKAEKIMKIFDQKGTGLVDEDHFVTTWLGITKDKKEIKNVIEYKNILLKKLDYVISVLFIPLMIFTFMSILGKSEHFKSYGSLVIGIILPLSFIFGSMVGDLFKSIIFVFFVRPFEVGDTIEVDNKVYKVDEIGLLFTSFTRQSLNVSISNNELMRKDIVNFRRSEIFEKKYTLELNLDAFKPQINLLRKHLSVLLEKNKKVFKKTFKLEEVKVKNNSTLEINLIVYANLHVHNLSENIDEFSVKLNQLVKTIKDENLRNEPNKESHNEPNTESHNEPNTESHNEPNTESQNEPNTKSQNEPNKESQNEPNKESQNELNDAKL</sequence>
<evidence type="ECO:0000256" key="4">
    <source>
        <dbReference type="ARBA" id="ARBA00022989"/>
    </source>
</evidence>
<dbReference type="AlphaFoldDB" id="A0A9P6H3F6"/>
<feature type="transmembrane region" description="Helical" evidence="7">
    <location>
        <begin position="123"/>
        <end position="141"/>
    </location>
</feature>
<dbReference type="PANTHER" id="PTHR31618">
    <property type="entry name" value="MECHANOSENSITIVE ION CHANNEL PROTEIN 5"/>
    <property type="match status" value="1"/>
</dbReference>
<evidence type="ECO:0000256" key="5">
    <source>
        <dbReference type="ARBA" id="ARBA00023136"/>
    </source>
</evidence>
<keyword evidence="5 7" id="KW-0472">Membrane</keyword>
<dbReference type="Proteomes" id="UP000740883">
    <property type="component" value="Unassembled WGS sequence"/>
</dbReference>
<dbReference type="OrthoDB" id="544685at2759"/>
<dbReference type="GO" id="GO:0005886">
    <property type="term" value="C:plasma membrane"/>
    <property type="evidence" value="ECO:0007669"/>
    <property type="project" value="TreeGrafter"/>
</dbReference>
<feature type="transmembrane region" description="Helical" evidence="7">
    <location>
        <begin position="331"/>
        <end position="349"/>
    </location>
</feature>
<evidence type="ECO:0000259" key="8">
    <source>
        <dbReference type="PROSITE" id="PS50222"/>
    </source>
</evidence>
<feature type="transmembrane region" description="Helical" evidence="7">
    <location>
        <begin position="80"/>
        <end position="102"/>
    </location>
</feature>
<dbReference type="Pfam" id="PF00924">
    <property type="entry name" value="MS_channel_2nd"/>
    <property type="match status" value="1"/>
</dbReference>
<gene>
    <name evidence="9" type="primary">MSL8_1</name>
    <name evidence="9" type="ORF">NGRA_0228</name>
</gene>
<feature type="compositionally biased region" description="Basic and acidic residues" evidence="6">
    <location>
        <begin position="534"/>
        <end position="564"/>
    </location>
</feature>
<feature type="region of interest" description="Disordered" evidence="6">
    <location>
        <begin position="534"/>
        <end position="601"/>
    </location>
</feature>
<dbReference type="PANTHER" id="PTHR31618:SF1">
    <property type="entry name" value="EF-HAND DOMAIN-CONTAINING PROTEIN"/>
    <property type="match status" value="1"/>
</dbReference>
<reference evidence="9 10" key="1">
    <citation type="journal article" date="2020" name="Genome Biol. Evol.">
        <title>Comparative genomics of strictly vertically transmitted, feminizing microsporidia endosymbionts of amphipod crustaceans.</title>
        <authorList>
            <person name="Cormier A."/>
            <person name="Chebbi M.A."/>
            <person name="Giraud I."/>
            <person name="Wattier R."/>
            <person name="Teixeira M."/>
            <person name="Gilbert C."/>
            <person name="Rigaud T."/>
            <person name="Cordaux R."/>
        </authorList>
    </citation>
    <scope>NUCLEOTIDE SEQUENCE [LARGE SCALE GENOMIC DNA]</scope>
    <source>
        <strain evidence="9 10">Ou3-Ou53</strain>
    </source>
</reference>
<feature type="transmembrane region" description="Helical" evidence="7">
    <location>
        <begin position="40"/>
        <end position="60"/>
    </location>
</feature>
<keyword evidence="10" id="KW-1185">Reference proteome</keyword>
<dbReference type="GO" id="GO:0006820">
    <property type="term" value="P:monoatomic anion transport"/>
    <property type="evidence" value="ECO:0007669"/>
    <property type="project" value="TreeGrafter"/>
</dbReference>
<dbReference type="SUPFAM" id="SSF50182">
    <property type="entry name" value="Sm-like ribonucleoproteins"/>
    <property type="match status" value="1"/>
</dbReference>
<dbReference type="InterPro" id="IPR010920">
    <property type="entry name" value="LSM_dom_sf"/>
</dbReference>
<keyword evidence="3 7" id="KW-0812">Transmembrane</keyword>
<comment type="caution">
    <text evidence="9">The sequence shown here is derived from an EMBL/GenBank/DDBJ whole genome shotgun (WGS) entry which is preliminary data.</text>
</comment>
<feature type="compositionally biased region" description="Basic and acidic residues" evidence="6">
    <location>
        <begin position="580"/>
        <end position="601"/>
    </location>
</feature>
<organism evidence="9 10">
    <name type="scientific">Nosema granulosis</name>
    <dbReference type="NCBI Taxonomy" id="83296"/>
    <lineage>
        <taxon>Eukaryota</taxon>
        <taxon>Fungi</taxon>
        <taxon>Fungi incertae sedis</taxon>
        <taxon>Microsporidia</taxon>
        <taxon>Nosematidae</taxon>
        <taxon>Nosema</taxon>
    </lineage>
</organism>
<feature type="compositionally biased region" description="Polar residues" evidence="6">
    <location>
        <begin position="565"/>
        <end position="579"/>
    </location>
</feature>
<dbReference type="InterPro" id="IPR002048">
    <property type="entry name" value="EF_hand_dom"/>
</dbReference>
<evidence type="ECO:0000256" key="6">
    <source>
        <dbReference type="SAM" id="MobiDB-lite"/>
    </source>
</evidence>
<dbReference type="PROSITE" id="PS50222">
    <property type="entry name" value="EF_HAND_2"/>
    <property type="match status" value="1"/>
</dbReference>
<dbReference type="InterPro" id="IPR016688">
    <property type="entry name" value="MscS-like_plants/fungi"/>
</dbReference>
<dbReference type="InterPro" id="IPR006685">
    <property type="entry name" value="MscS_channel_2nd"/>
</dbReference>
<evidence type="ECO:0000313" key="9">
    <source>
        <dbReference type="EMBL" id="KAF9764855.1"/>
    </source>
</evidence>
<name>A0A9P6H3F6_9MICR</name>
<dbReference type="GO" id="GO:0008381">
    <property type="term" value="F:mechanosensitive monoatomic ion channel activity"/>
    <property type="evidence" value="ECO:0007669"/>
    <property type="project" value="TreeGrafter"/>
</dbReference>
<evidence type="ECO:0000256" key="1">
    <source>
        <dbReference type="ARBA" id="ARBA00004141"/>
    </source>
</evidence>